<gene>
    <name evidence="10" type="ORF">DI640_15400</name>
</gene>
<dbReference type="EMBL" id="QFMX01000168">
    <property type="protein sequence ID" value="PZO69341.1"/>
    <property type="molecule type" value="Genomic_DNA"/>
</dbReference>
<dbReference type="Gene3D" id="1.10.3730.20">
    <property type="match status" value="1"/>
</dbReference>
<protein>
    <submittedName>
        <fullName evidence="10">QacE family quaternary ammonium compound efflux SMR transporter</fullName>
    </submittedName>
</protein>
<dbReference type="PANTHER" id="PTHR30561:SF1">
    <property type="entry name" value="MULTIDRUG TRANSPORTER EMRE"/>
    <property type="match status" value="1"/>
</dbReference>
<feature type="transmembrane region" description="Helical" evidence="9">
    <location>
        <begin position="59"/>
        <end position="79"/>
    </location>
</feature>
<evidence type="ECO:0000256" key="1">
    <source>
        <dbReference type="ARBA" id="ARBA00004651"/>
    </source>
</evidence>
<dbReference type="PANTHER" id="PTHR30561">
    <property type="entry name" value="SMR FAMILY PROTON-DEPENDENT DRUG EFFLUX TRANSPORTER SUGE"/>
    <property type="match status" value="1"/>
</dbReference>
<keyword evidence="6 9" id="KW-0472">Membrane</keyword>
<comment type="subcellular location">
    <subcellularLocation>
        <location evidence="1 8">Cell membrane</location>
        <topology evidence="1 8">Multi-pass membrane protein</topology>
    </subcellularLocation>
</comment>
<dbReference type="GO" id="GO:0005886">
    <property type="term" value="C:plasma membrane"/>
    <property type="evidence" value="ECO:0007669"/>
    <property type="project" value="UniProtKB-SubCell"/>
</dbReference>
<evidence type="ECO:0000256" key="4">
    <source>
        <dbReference type="ARBA" id="ARBA00022692"/>
    </source>
</evidence>
<keyword evidence="2" id="KW-0813">Transport</keyword>
<keyword evidence="5 9" id="KW-1133">Transmembrane helix</keyword>
<proteinExistence type="inferred from homology"/>
<dbReference type="GO" id="GO:0022857">
    <property type="term" value="F:transmembrane transporter activity"/>
    <property type="evidence" value="ECO:0007669"/>
    <property type="project" value="InterPro"/>
</dbReference>
<evidence type="ECO:0000256" key="8">
    <source>
        <dbReference type="RuleBase" id="RU003942"/>
    </source>
</evidence>
<keyword evidence="4 8" id="KW-0812">Transmembrane</keyword>
<evidence type="ECO:0000313" key="11">
    <source>
        <dbReference type="Proteomes" id="UP000249555"/>
    </source>
</evidence>
<dbReference type="InterPro" id="IPR045324">
    <property type="entry name" value="Small_multidrug_res"/>
</dbReference>
<evidence type="ECO:0000256" key="2">
    <source>
        <dbReference type="ARBA" id="ARBA00022448"/>
    </source>
</evidence>
<evidence type="ECO:0000256" key="7">
    <source>
        <dbReference type="ARBA" id="ARBA00038032"/>
    </source>
</evidence>
<dbReference type="AlphaFoldDB" id="A0A2W5AEW6"/>
<dbReference type="Proteomes" id="UP000249555">
    <property type="component" value="Unassembled WGS sequence"/>
</dbReference>
<accession>A0A2W5AEW6</accession>
<sequence length="106" mass="10858">MTWVLLVVAVLCEVGAALSLRTSDGLRDKRWIPVLVVLYGAAFGLLAVILSLGAPLGIVYGLWAAGGVALTAIASKVFFGEALTLRMLAGIVTIAAGVLLIEAGAH</sequence>
<dbReference type="InterPro" id="IPR000390">
    <property type="entry name" value="Small_drug/metabolite_transptr"/>
</dbReference>
<comment type="caution">
    <text evidence="10">The sequence shown here is derived from an EMBL/GenBank/DDBJ whole genome shotgun (WGS) entry which is preliminary data.</text>
</comment>
<evidence type="ECO:0000256" key="5">
    <source>
        <dbReference type="ARBA" id="ARBA00022989"/>
    </source>
</evidence>
<dbReference type="Pfam" id="PF00893">
    <property type="entry name" value="Multi_Drug_Res"/>
    <property type="match status" value="1"/>
</dbReference>
<dbReference type="SUPFAM" id="SSF103481">
    <property type="entry name" value="Multidrug resistance efflux transporter EmrE"/>
    <property type="match status" value="1"/>
</dbReference>
<evidence type="ECO:0000256" key="9">
    <source>
        <dbReference type="SAM" id="Phobius"/>
    </source>
</evidence>
<organism evidence="10 11">
    <name type="scientific">Sphingomonas taxi</name>
    <dbReference type="NCBI Taxonomy" id="1549858"/>
    <lineage>
        <taxon>Bacteria</taxon>
        <taxon>Pseudomonadati</taxon>
        <taxon>Pseudomonadota</taxon>
        <taxon>Alphaproteobacteria</taxon>
        <taxon>Sphingomonadales</taxon>
        <taxon>Sphingomonadaceae</taxon>
        <taxon>Sphingomonas</taxon>
    </lineage>
</organism>
<evidence type="ECO:0000256" key="3">
    <source>
        <dbReference type="ARBA" id="ARBA00022475"/>
    </source>
</evidence>
<feature type="transmembrane region" description="Helical" evidence="9">
    <location>
        <begin position="85"/>
        <end position="105"/>
    </location>
</feature>
<reference evidence="10 11" key="1">
    <citation type="submission" date="2017-08" db="EMBL/GenBank/DDBJ databases">
        <title>Infants hospitalized years apart are colonized by the same room-sourced microbial strains.</title>
        <authorList>
            <person name="Brooks B."/>
            <person name="Olm M.R."/>
            <person name="Firek B.A."/>
            <person name="Baker R."/>
            <person name="Thomas B.C."/>
            <person name="Morowitz M.J."/>
            <person name="Banfield J.F."/>
        </authorList>
    </citation>
    <scope>NUCLEOTIDE SEQUENCE [LARGE SCALE GENOMIC DNA]</scope>
    <source>
        <strain evidence="10">S2_018_000_R3_119</strain>
    </source>
</reference>
<evidence type="ECO:0000256" key="6">
    <source>
        <dbReference type="ARBA" id="ARBA00023136"/>
    </source>
</evidence>
<dbReference type="InterPro" id="IPR037185">
    <property type="entry name" value="EmrE-like"/>
</dbReference>
<name>A0A2W5AEW6_9SPHN</name>
<feature type="transmembrane region" description="Helical" evidence="9">
    <location>
        <begin position="32"/>
        <end position="52"/>
    </location>
</feature>
<keyword evidence="3" id="KW-1003">Cell membrane</keyword>
<comment type="similarity">
    <text evidence="7 8">Belongs to the drug/metabolite transporter (DMT) superfamily. Small multidrug resistance (SMR) (TC 2.A.7.1) family.</text>
</comment>
<evidence type="ECO:0000313" key="10">
    <source>
        <dbReference type="EMBL" id="PZO69341.1"/>
    </source>
</evidence>